<gene>
    <name evidence="5" type="ORF">NIES267_42840</name>
</gene>
<dbReference type="InterPro" id="IPR050221">
    <property type="entry name" value="26S_Proteasome_ATPase"/>
</dbReference>
<comment type="similarity">
    <text evidence="1">Belongs to the AAA ATPase family.</text>
</comment>
<dbReference type="AlphaFoldDB" id="A0A1Z4LU58"/>
<evidence type="ECO:0000256" key="2">
    <source>
        <dbReference type="ARBA" id="ARBA00022741"/>
    </source>
</evidence>
<evidence type="ECO:0000256" key="3">
    <source>
        <dbReference type="ARBA" id="ARBA00022840"/>
    </source>
</evidence>
<reference evidence="5 6" key="1">
    <citation type="submission" date="2017-06" db="EMBL/GenBank/DDBJ databases">
        <title>Genome sequencing of cyanobaciteial culture collection at National Institute for Environmental Studies (NIES).</title>
        <authorList>
            <person name="Hirose Y."/>
            <person name="Shimura Y."/>
            <person name="Fujisawa T."/>
            <person name="Nakamura Y."/>
            <person name="Kawachi M."/>
        </authorList>
    </citation>
    <scope>NUCLEOTIDE SEQUENCE [LARGE SCALE GENOMIC DNA]</scope>
    <source>
        <strain evidence="5 6">NIES-267</strain>
    </source>
</reference>
<dbReference type="GO" id="GO:0005524">
    <property type="term" value="F:ATP binding"/>
    <property type="evidence" value="ECO:0007669"/>
    <property type="project" value="UniProtKB-KW"/>
</dbReference>
<dbReference type="InterPro" id="IPR003959">
    <property type="entry name" value="ATPase_AAA_core"/>
</dbReference>
<dbReference type="Pfam" id="PF00004">
    <property type="entry name" value="AAA"/>
    <property type="match status" value="1"/>
</dbReference>
<organism evidence="5 6">
    <name type="scientific">Calothrix parasitica NIES-267</name>
    <dbReference type="NCBI Taxonomy" id="1973488"/>
    <lineage>
        <taxon>Bacteria</taxon>
        <taxon>Bacillati</taxon>
        <taxon>Cyanobacteriota</taxon>
        <taxon>Cyanophyceae</taxon>
        <taxon>Nostocales</taxon>
        <taxon>Calotrichaceae</taxon>
        <taxon>Calothrix</taxon>
    </lineage>
</organism>
<evidence type="ECO:0000256" key="1">
    <source>
        <dbReference type="ARBA" id="ARBA00006914"/>
    </source>
</evidence>
<keyword evidence="6" id="KW-1185">Reference proteome</keyword>
<dbReference type="GO" id="GO:0016887">
    <property type="term" value="F:ATP hydrolysis activity"/>
    <property type="evidence" value="ECO:0007669"/>
    <property type="project" value="InterPro"/>
</dbReference>
<dbReference type="Gene3D" id="3.40.50.300">
    <property type="entry name" value="P-loop containing nucleotide triphosphate hydrolases"/>
    <property type="match status" value="1"/>
</dbReference>
<accession>A0A1Z4LU58</accession>
<dbReference type="InterPro" id="IPR027417">
    <property type="entry name" value="P-loop_NTPase"/>
</dbReference>
<dbReference type="Proteomes" id="UP000218418">
    <property type="component" value="Chromosome"/>
</dbReference>
<proteinExistence type="inferred from homology"/>
<dbReference type="Pfam" id="PF22977">
    <property type="entry name" value="WHD"/>
    <property type="match status" value="1"/>
</dbReference>
<dbReference type="InterPro" id="IPR003593">
    <property type="entry name" value="AAA+_ATPase"/>
</dbReference>
<keyword evidence="3" id="KW-0067">ATP-binding</keyword>
<dbReference type="InterPro" id="IPR054472">
    <property type="entry name" value="WHD"/>
</dbReference>
<dbReference type="SUPFAM" id="SSF52540">
    <property type="entry name" value="P-loop containing nucleoside triphosphate hydrolases"/>
    <property type="match status" value="2"/>
</dbReference>
<evidence type="ECO:0000313" key="6">
    <source>
        <dbReference type="Proteomes" id="UP000218418"/>
    </source>
</evidence>
<dbReference type="CDD" id="cd19481">
    <property type="entry name" value="RecA-like_protease"/>
    <property type="match status" value="1"/>
</dbReference>
<dbReference type="PANTHER" id="PTHR23073">
    <property type="entry name" value="26S PROTEASOME REGULATORY SUBUNIT"/>
    <property type="match status" value="1"/>
</dbReference>
<protein>
    <submittedName>
        <fullName evidence="5">ATPase central domain-containing protein</fullName>
    </submittedName>
</protein>
<feature type="domain" description="AAA+ ATPase" evidence="4">
    <location>
        <begin position="461"/>
        <end position="593"/>
    </location>
</feature>
<dbReference type="EMBL" id="AP018227">
    <property type="protein sequence ID" value="BAY84787.1"/>
    <property type="molecule type" value="Genomic_DNA"/>
</dbReference>
<dbReference type="OrthoDB" id="9806903at2"/>
<name>A0A1Z4LU58_9CYAN</name>
<evidence type="ECO:0000313" key="5">
    <source>
        <dbReference type="EMBL" id="BAY84787.1"/>
    </source>
</evidence>
<sequence>MNKHYPKLNKEAEISPDLNGLQPLLQKLDRLIIQAKEKIESTEISPQPTSIQLRSDSLLAWLQKTFNLSNFDLYILTIALAPELDKQYERVYIYLQDDISHKRPTVDLVFSLLCSTIPEKLSRRKHFSTNSPLIHNRLLYLSSEATLLSQHLILDAQVIRLLLNQHDLDSRLVSCCQLLEQNQSAEFSDSLYLQEDLQNKLQTIVKEDWQKQPLLLYFQGIDSLGKRRTAQVLAQTLEVPLLVADLEKILEDKPNFESKLQILFREAWFFNRLLYIDNFEILNIQENQVYLSTFLKQLENNRSISILSGIKNWIPTTNAKGVIIIPFTIPESEQRRKCWINQLQAAKITIEDKELDILSNRFRLTPDQISDAVITAYNNSRWQSNTTAFNQIFNHLCSAARSQSGHELTTLARKVEPKYSWDDIILHPNQLKQLRDICKEAEYQNLVHQQWGFAEKLSLGKGLNVLFSGSPGTGKTMAAEVIAAHLQLDLYKIDLSQIVSKYIGDTEKNLNRIFTAAANSNAILLFDEADALFGKRSEVKDSRDRYANIEVGYLLQKMEEYEGIAILTTNARSNMDEAFERRLRFIIEFQLPDAKNRHLIWQRTFPENAPCSPDLDLEFLAQNFEITGANIRNIALSAAFLAADDGGIIEMVHLVRAMRREYQKMGQVLRDKDLGEYLGLR</sequence>
<keyword evidence="2" id="KW-0547">Nucleotide-binding</keyword>
<evidence type="ECO:0000259" key="4">
    <source>
        <dbReference type="SMART" id="SM00382"/>
    </source>
</evidence>
<dbReference type="SMART" id="SM00382">
    <property type="entry name" value="AAA"/>
    <property type="match status" value="1"/>
</dbReference>